<comment type="catalytic activity">
    <reaction evidence="8">
        <text>L-tyrosyl-[protein] + ATP = O-(5'-adenylyl)-L-tyrosyl-[protein] + diphosphate</text>
        <dbReference type="Rhea" id="RHEA:54288"/>
        <dbReference type="Rhea" id="RHEA-COMP:10136"/>
        <dbReference type="Rhea" id="RHEA-COMP:13846"/>
        <dbReference type="ChEBI" id="CHEBI:30616"/>
        <dbReference type="ChEBI" id="CHEBI:33019"/>
        <dbReference type="ChEBI" id="CHEBI:46858"/>
        <dbReference type="ChEBI" id="CHEBI:83624"/>
        <dbReference type="EC" id="2.7.7.108"/>
    </reaction>
</comment>
<feature type="binding site" evidence="8">
    <location>
        <position position="117"/>
    </location>
    <ligand>
        <name>ATP</name>
        <dbReference type="ChEBI" id="CHEBI:30616"/>
    </ligand>
</feature>
<dbReference type="Pfam" id="PF02696">
    <property type="entry name" value="SelO"/>
    <property type="match status" value="1"/>
</dbReference>
<comment type="catalytic activity">
    <reaction evidence="8">
        <text>L-histidyl-[protein] + UTP = N(tele)-(5'-uridylyl)-L-histidyl-[protein] + diphosphate</text>
        <dbReference type="Rhea" id="RHEA:83891"/>
        <dbReference type="Rhea" id="RHEA-COMP:9745"/>
        <dbReference type="Rhea" id="RHEA-COMP:20239"/>
        <dbReference type="ChEBI" id="CHEBI:29979"/>
        <dbReference type="ChEBI" id="CHEBI:33019"/>
        <dbReference type="ChEBI" id="CHEBI:46398"/>
        <dbReference type="ChEBI" id="CHEBI:233474"/>
    </reaction>
</comment>
<keyword evidence="4 8" id="KW-0479">Metal-binding</keyword>
<evidence type="ECO:0000313" key="11">
    <source>
        <dbReference type="Proteomes" id="UP000198666"/>
    </source>
</evidence>
<feature type="binding site" evidence="8">
    <location>
        <position position="254"/>
    </location>
    <ligand>
        <name>Mg(2+)</name>
        <dbReference type="ChEBI" id="CHEBI:18420"/>
    </ligand>
</feature>
<keyword evidence="2 8" id="KW-0808">Transferase</keyword>
<feature type="binding site" evidence="8">
    <location>
        <position position="168"/>
    </location>
    <ligand>
        <name>ATP</name>
        <dbReference type="ChEBI" id="CHEBI:30616"/>
    </ligand>
</feature>
<keyword evidence="7 8" id="KW-0460">Magnesium</keyword>
<name>A0A1G6MTK2_9BACI</name>
<dbReference type="InterPro" id="IPR003846">
    <property type="entry name" value="SelO"/>
</dbReference>
<dbReference type="STRING" id="361279.SAMN05421663_10366"/>
<dbReference type="GO" id="GO:0070733">
    <property type="term" value="F:AMPylase activity"/>
    <property type="evidence" value="ECO:0007669"/>
    <property type="project" value="UniProtKB-EC"/>
</dbReference>
<comment type="catalytic activity">
    <reaction evidence="8">
        <text>L-seryl-[protein] + UTP = O-(5'-uridylyl)-L-seryl-[protein] + diphosphate</text>
        <dbReference type="Rhea" id="RHEA:64604"/>
        <dbReference type="Rhea" id="RHEA-COMP:9863"/>
        <dbReference type="Rhea" id="RHEA-COMP:16635"/>
        <dbReference type="ChEBI" id="CHEBI:29999"/>
        <dbReference type="ChEBI" id="CHEBI:33019"/>
        <dbReference type="ChEBI" id="CHEBI:46398"/>
        <dbReference type="ChEBI" id="CHEBI:156051"/>
    </reaction>
</comment>
<dbReference type="EC" id="2.7.7.108" evidence="8"/>
<comment type="similarity">
    <text evidence="1 8">Belongs to the SELO family.</text>
</comment>
<feature type="region of interest" description="Disordered" evidence="9">
    <location>
        <begin position="454"/>
        <end position="474"/>
    </location>
</feature>
<dbReference type="HAMAP" id="MF_00692">
    <property type="entry name" value="SelO"/>
    <property type="match status" value="1"/>
</dbReference>
<keyword evidence="8" id="KW-0464">Manganese</keyword>
<comment type="catalytic activity">
    <reaction evidence="8">
        <text>L-threonyl-[protein] + ATP = 3-O-(5'-adenylyl)-L-threonyl-[protein] + diphosphate</text>
        <dbReference type="Rhea" id="RHEA:54292"/>
        <dbReference type="Rhea" id="RHEA-COMP:11060"/>
        <dbReference type="Rhea" id="RHEA-COMP:13847"/>
        <dbReference type="ChEBI" id="CHEBI:30013"/>
        <dbReference type="ChEBI" id="CHEBI:30616"/>
        <dbReference type="ChEBI" id="CHEBI:33019"/>
        <dbReference type="ChEBI" id="CHEBI:138113"/>
        <dbReference type="EC" id="2.7.7.108"/>
    </reaction>
</comment>
<comment type="catalytic activity">
    <reaction evidence="8">
        <text>L-tyrosyl-[protein] + UTP = O-(5'-uridylyl)-L-tyrosyl-[protein] + diphosphate</text>
        <dbReference type="Rhea" id="RHEA:83887"/>
        <dbReference type="Rhea" id="RHEA-COMP:10136"/>
        <dbReference type="Rhea" id="RHEA-COMP:20238"/>
        <dbReference type="ChEBI" id="CHEBI:33019"/>
        <dbReference type="ChEBI" id="CHEBI:46398"/>
        <dbReference type="ChEBI" id="CHEBI:46858"/>
        <dbReference type="ChEBI" id="CHEBI:90602"/>
    </reaction>
</comment>
<feature type="active site" description="Proton acceptor" evidence="8">
    <location>
        <position position="244"/>
    </location>
</feature>
<dbReference type="PANTHER" id="PTHR32057">
    <property type="entry name" value="PROTEIN ADENYLYLTRANSFERASE SELO, MITOCHONDRIAL"/>
    <property type="match status" value="1"/>
</dbReference>
<evidence type="ECO:0000256" key="9">
    <source>
        <dbReference type="SAM" id="MobiDB-lite"/>
    </source>
</evidence>
<gene>
    <name evidence="8" type="primary">ydiU</name>
    <name evidence="8" type="synonym">selO</name>
    <name evidence="10" type="ORF">SAMN05421663_10366</name>
</gene>
<protein>
    <recommendedName>
        <fullName evidence="8">Protein nucleotidyltransferase YdiU</fullName>
        <ecNumber evidence="8">2.7.7.-</ecNumber>
    </recommendedName>
    <alternativeName>
        <fullName evidence="8">Protein adenylyltransferase YdiU</fullName>
        <ecNumber evidence="8">2.7.7.108</ecNumber>
    </alternativeName>
    <alternativeName>
        <fullName evidence="8">Protein uridylyltransferase YdiU</fullName>
        <ecNumber evidence="8">2.7.7.-</ecNumber>
    </alternativeName>
</protein>
<feature type="binding site" evidence="8">
    <location>
        <position position="82"/>
    </location>
    <ligand>
        <name>ATP</name>
        <dbReference type="ChEBI" id="CHEBI:30616"/>
    </ligand>
</feature>
<comment type="catalytic activity">
    <reaction evidence="8">
        <text>L-seryl-[protein] + ATP = 3-O-(5'-adenylyl)-L-seryl-[protein] + diphosphate</text>
        <dbReference type="Rhea" id="RHEA:58120"/>
        <dbReference type="Rhea" id="RHEA-COMP:9863"/>
        <dbReference type="Rhea" id="RHEA-COMP:15073"/>
        <dbReference type="ChEBI" id="CHEBI:29999"/>
        <dbReference type="ChEBI" id="CHEBI:30616"/>
        <dbReference type="ChEBI" id="CHEBI:33019"/>
        <dbReference type="ChEBI" id="CHEBI:142516"/>
        <dbReference type="EC" id="2.7.7.108"/>
    </reaction>
</comment>
<keyword evidence="6 8" id="KW-0067">ATP-binding</keyword>
<evidence type="ECO:0000256" key="2">
    <source>
        <dbReference type="ARBA" id="ARBA00022679"/>
    </source>
</evidence>
<accession>A0A1G6MTK2</accession>
<dbReference type="EMBL" id="FMZB01000003">
    <property type="protein sequence ID" value="SDC58928.1"/>
    <property type="molecule type" value="Genomic_DNA"/>
</dbReference>
<dbReference type="GO" id="GO:0005524">
    <property type="term" value="F:ATP binding"/>
    <property type="evidence" value="ECO:0007669"/>
    <property type="project" value="UniProtKB-UniRule"/>
</dbReference>
<evidence type="ECO:0000256" key="1">
    <source>
        <dbReference type="ARBA" id="ARBA00009747"/>
    </source>
</evidence>
<organism evidence="10 11">
    <name type="scientific">Terribacillus halophilus</name>
    <dbReference type="NCBI Taxonomy" id="361279"/>
    <lineage>
        <taxon>Bacteria</taxon>
        <taxon>Bacillati</taxon>
        <taxon>Bacillota</taxon>
        <taxon>Bacilli</taxon>
        <taxon>Bacillales</taxon>
        <taxon>Bacillaceae</taxon>
        <taxon>Terribacillus</taxon>
    </lineage>
</organism>
<reference evidence="11" key="1">
    <citation type="submission" date="2016-10" db="EMBL/GenBank/DDBJ databases">
        <authorList>
            <person name="Varghese N."/>
            <person name="Submissions S."/>
        </authorList>
    </citation>
    <scope>NUCLEOTIDE SEQUENCE [LARGE SCALE GENOMIC DNA]</scope>
    <source>
        <strain evidence="11">DSM 21620</strain>
    </source>
</reference>
<evidence type="ECO:0000256" key="8">
    <source>
        <dbReference type="HAMAP-Rule" id="MF_00692"/>
    </source>
</evidence>
<dbReference type="Proteomes" id="UP000198666">
    <property type="component" value="Unassembled WGS sequence"/>
</dbReference>
<dbReference type="AlphaFoldDB" id="A0A1G6MTK2"/>
<evidence type="ECO:0000256" key="3">
    <source>
        <dbReference type="ARBA" id="ARBA00022695"/>
    </source>
</evidence>
<keyword evidence="11" id="KW-1185">Reference proteome</keyword>
<dbReference type="GO" id="GO:0030145">
    <property type="term" value="F:manganese ion binding"/>
    <property type="evidence" value="ECO:0007669"/>
    <property type="project" value="UniProtKB-UniRule"/>
</dbReference>
<keyword evidence="5 8" id="KW-0547">Nucleotide-binding</keyword>
<evidence type="ECO:0000256" key="6">
    <source>
        <dbReference type="ARBA" id="ARBA00022840"/>
    </source>
</evidence>
<dbReference type="RefSeq" id="WP_244499277.1">
    <property type="nucleotide sequence ID" value="NZ_FMZB01000003.1"/>
</dbReference>
<feature type="binding site" evidence="8">
    <location>
        <position position="118"/>
    </location>
    <ligand>
        <name>ATP</name>
        <dbReference type="ChEBI" id="CHEBI:30616"/>
    </ligand>
</feature>
<sequence length="474" mass="53239">MRLDDNLDASYTELPESFYTKMSPNPVREPQMVKWNEKLANQLGIEREGVLDFLAGNSFPTGAQPIAQAYAGHQFGNFTMLGDGRATLLGEWQNRSGQKVDIQLKGAGRTPYSRGGDGRAALGPMLREYLISEAMHGLHIPTTRSLAVVSTGEPVYRETELPGAVLTRIASSHIRVGTFEYARRFCTETDLIALTDYSINRHYPELSGQPDKYVRFFQAVVERQAELLAKWVSVGFIHGVMNTDNMTISGETIDYGPCAFLDAYKPMTVFSSIDIQGRYAYSNQPPIAAWNLARFAEALLPLFDEVPAKAVKQAEDILREFPQVYRKSWLDIMYSKIGITDAKEGDETLVEDLLGWMEQAGADYTNTFRTLTIDETAALEQMEGFGSWKKRWEARIGADGMEAAHDLMHQFNPNLIPRNHLVEEALDAAGNGDYTLFDRLCELLSNPFQYEQVDSKYTEDPPEPKEPFQTFCGT</sequence>
<proteinExistence type="inferred from homology"/>
<comment type="function">
    <text evidence="8">Nucleotidyltransferase involved in the post-translational modification of proteins. It can catalyze the addition of adenosine monophosphate (AMP) or uridine monophosphate (UMP) to a protein, resulting in modifications known as AMPylation and UMPylation.</text>
</comment>
<comment type="cofactor">
    <cofactor evidence="8">
        <name>Mg(2+)</name>
        <dbReference type="ChEBI" id="CHEBI:18420"/>
    </cofactor>
    <cofactor evidence="8">
        <name>Mn(2+)</name>
        <dbReference type="ChEBI" id="CHEBI:29035"/>
    </cofactor>
</comment>
<dbReference type="GO" id="GO:0000287">
    <property type="term" value="F:magnesium ion binding"/>
    <property type="evidence" value="ECO:0007669"/>
    <property type="project" value="UniProtKB-UniRule"/>
</dbReference>
<evidence type="ECO:0000256" key="5">
    <source>
        <dbReference type="ARBA" id="ARBA00022741"/>
    </source>
</evidence>
<dbReference type="PANTHER" id="PTHR32057:SF14">
    <property type="entry name" value="PROTEIN ADENYLYLTRANSFERASE SELO, MITOCHONDRIAL"/>
    <property type="match status" value="1"/>
</dbReference>
<feature type="binding site" evidence="8">
    <location>
        <position position="105"/>
    </location>
    <ligand>
        <name>ATP</name>
        <dbReference type="ChEBI" id="CHEBI:30616"/>
    </ligand>
</feature>
<evidence type="ECO:0000256" key="7">
    <source>
        <dbReference type="ARBA" id="ARBA00022842"/>
    </source>
</evidence>
<feature type="compositionally biased region" description="Basic and acidic residues" evidence="9">
    <location>
        <begin position="454"/>
        <end position="466"/>
    </location>
</feature>
<feature type="binding site" evidence="8">
    <location>
        <position position="84"/>
    </location>
    <ligand>
        <name>ATP</name>
        <dbReference type="ChEBI" id="CHEBI:30616"/>
    </ligand>
</feature>
<evidence type="ECO:0000256" key="4">
    <source>
        <dbReference type="ARBA" id="ARBA00022723"/>
    </source>
</evidence>
<feature type="binding site" evidence="8">
    <location>
        <position position="175"/>
    </location>
    <ligand>
        <name>ATP</name>
        <dbReference type="ChEBI" id="CHEBI:30616"/>
    </ligand>
</feature>
<feature type="binding site" evidence="8">
    <location>
        <position position="85"/>
    </location>
    <ligand>
        <name>ATP</name>
        <dbReference type="ChEBI" id="CHEBI:30616"/>
    </ligand>
</feature>
<dbReference type="NCBIfam" id="NF000658">
    <property type="entry name" value="PRK00029.1"/>
    <property type="match status" value="1"/>
</dbReference>
<feature type="binding site" evidence="8">
    <location>
        <position position="245"/>
    </location>
    <ligand>
        <name>Mg(2+)</name>
        <dbReference type="ChEBI" id="CHEBI:18420"/>
    </ligand>
</feature>
<feature type="binding site" evidence="8">
    <location>
        <position position="254"/>
    </location>
    <ligand>
        <name>ATP</name>
        <dbReference type="ChEBI" id="CHEBI:30616"/>
    </ligand>
</feature>
<keyword evidence="3 8" id="KW-0548">Nucleotidyltransferase</keyword>
<evidence type="ECO:0000313" key="10">
    <source>
        <dbReference type="EMBL" id="SDC58928.1"/>
    </source>
</evidence>
<dbReference type="EC" id="2.7.7.-" evidence="8"/>